<evidence type="ECO:0000256" key="2">
    <source>
        <dbReference type="ARBA" id="ARBA00019014"/>
    </source>
</evidence>
<evidence type="ECO:0000313" key="4">
    <source>
        <dbReference type="Proteomes" id="UP000198546"/>
    </source>
</evidence>
<dbReference type="EMBL" id="LT629688">
    <property type="protein sequence ID" value="SDD87786.1"/>
    <property type="molecule type" value="Genomic_DNA"/>
</dbReference>
<protein>
    <recommendedName>
        <fullName evidence="2">Copper homeostasis protein cutC homolog</fullName>
    </recommendedName>
</protein>
<dbReference type="InterPro" id="IPR036822">
    <property type="entry name" value="CutC-like_dom_sf"/>
</dbReference>
<evidence type="ECO:0000256" key="1">
    <source>
        <dbReference type="ARBA" id="ARBA00007768"/>
    </source>
</evidence>
<gene>
    <name evidence="3" type="ORF">SAMN04489747_1957</name>
</gene>
<dbReference type="Proteomes" id="UP000198546">
    <property type="component" value="Chromosome i"/>
</dbReference>
<sequence length="242" mass="25951">MTGLLEVLVLHAADARRAAEGGADRLHLVGAPEVDGPSPTPDLVAEVCAAVDVPVRVTLRLREGFGTDGGEVVRLRGLASSYRDAGAEGIVMGFLDGHGEVDTQVLEALLEGGDWPWTCSRAVDHALDTDRAWARLARLPRLDQVLTAGSARGVEQGLDELIRRADDPSVAAVVMAGGELHPDHLPWLARAGVRAFHIDLDARPLGSWKAYVDADQVRSWKSLVDDVAARADHRSNRVTSKE</sequence>
<dbReference type="InterPro" id="IPR005627">
    <property type="entry name" value="CutC-like"/>
</dbReference>
<organism evidence="3 4">
    <name type="scientific">Auraticoccus monumenti</name>
    <dbReference type="NCBI Taxonomy" id="675864"/>
    <lineage>
        <taxon>Bacteria</taxon>
        <taxon>Bacillati</taxon>
        <taxon>Actinomycetota</taxon>
        <taxon>Actinomycetes</taxon>
        <taxon>Propionibacteriales</taxon>
        <taxon>Propionibacteriaceae</taxon>
        <taxon>Auraticoccus</taxon>
    </lineage>
</organism>
<dbReference type="SUPFAM" id="SSF110395">
    <property type="entry name" value="CutC-like"/>
    <property type="match status" value="1"/>
</dbReference>
<dbReference type="Gene3D" id="3.20.20.380">
    <property type="entry name" value="Copper homeostasis (CutC) domain"/>
    <property type="match status" value="1"/>
</dbReference>
<comment type="similarity">
    <text evidence="1">Belongs to the CutC family.</text>
</comment>
<dbReference type="PANTHER" id="PTHR12598:SF0">
    <property type="entry name" value="COPPER HOMEOSTASIS PROTEIN CUTC HOMOLOG"/>
    <property type="match status" value="1"/>
</dbReference>
<dbReference type="GO" id="GO:0005507">
    <property type="term" value="F:copper ion binding"/>
    <property type="evidence" value="ECO:0007669"/>
    <property type="project" value="TreeGrafter"/>
</dbReference>
<accession>A0A1G6YDY3</accession>
<name>A0A1G6YDY3_9ACTN</name>
<dbReference type="Pfam" id="PF03932">
    <property type="entry name" value="CutC"/>
    <property type="match status" value="1"/>
</dbReference>
<evidence type="ECO:0000313" key="3">
    <source>
        <dbReference type="EMBL" id="SDD87786.1"/>
    </source>
</evidence>
<dbReference type="OrthoDB" id="9815677at2"/>
<reference evidence="3 4" key="1">
    <citation type="submission" date="2016-10" db="EMBL/GenBank/DDBJ databases">
        <authorList>
            <person name="de Groot N.N."/>
        </authorList>
    </citation>
    <scope>NUCLEOTIDE SEQUENCE [LARGE SCALE GENOMIC DNA]</scope>
    <source>
        <strain evidence="3 4">MON 2.2</strain>
    </source>
</reference>
<keyword evidence="4" id="KW-1185">Reference proteome</keyword>
<proteinExistence type="inferred from homology"/>
<dbReference type="STRING" id="675864.SAMN04489747_1957"/>
<dbReference type="AlphaFoldDB" id="A0A1G6YDY3"/>
<dbReference type="PANTHER" id="PTHR12598">
    <property type="entry name" value="COPPER HOMEOSTASIS PROTEIN CUTC"/>
    <property type="match status" value="1"/>
</dbReference>
<dbReference type="RefSeq" id="WP_090592802.1">
    <property type="nucleotide sequence ID" value="NZ_LT629688.1"/>
</dbReference>